<feature type="region of interest" description="Disordered" evidence="1">
    <location>
        <begin position="57"/>
        <end position="85"/>
    </location>
</feature>
<sequence>MSDFVLIYTAITAGPEADDTFIAPTLVERSILDDDEGLDSTEDGLTGLGFPRSSIQHSVVSDSGYPTNNNDNIPTSHPSLPGDTLEDPIRIDISDHDNNAYLGDHLGESIDNPIELDITSERHSSCDAVSVYTQGPGSTHRRL</sequence>
<name>A0A5N6UD08_ASPTM</name>
<dbReference type="Proteomes" id="UP000326950">
    <property type="component" value="Unassembled WGS sequence"/>
</dbReference>
<reference evidence="2 3" key="1">
    <citation type="submission" date="2019-04" db="EMBL/GenBank/DDBJ databases">
        <title>Friends and foes A comparative genomics study of 23 Aspergillus species from section Flavi.</title>
        <authorList>
            <consortium name="DOE Joint Genome Institute"/>
            <person name="Kjaerbolling I."/>
            <person name="Vesth T."/>
            <person name="Frisvad J.C."/>
            <person name="Nybo J.L."/>
            <person name="Theobald S."/>
            <person name="Kildgaard S."/>
            <person name="Isbrandt T."/>
            <person name="Kuo A."/>
            <person name="Sato A."/>
            <person name="Lyhne E.K."/>
            <person name="Kogle M.E."/>
            <person name="Wiebenga A."/>
            <person name="Kun R.S."/>
            <person name="Lubbers R.J."/>
            <person name="Makela M.R."/>
            <person name="Barry K."/>
            <person name="Chovatia M."/>
            <person name="Clum A."/>
            <person name="Daum C."/>
            <person name="Haridas S."/>
            <person name="He G."/>
            <person name="LaButti K."/>
            <person name="Lipzen A."/>
            <person name="Mondo S."/>
            <person name="Riley R."/>
            <person name="Salamov A."/>
            <person name="Simmons B.A."/>
            <person name="Magnuson J.K."/>
            <person name="Henrissat B."/>
            <person name="Mortensen U.H."/>
            <person name="Larsen T.O."/>
            <person name="Devries R.P."/>
            <person name="Grigoriev I.V."/>
            <person name="Machida M."/>
            <person name="Baker S.E."/>
            <person name="Andersen M.R."/>
        </authorList>
    </citation>
    <scope>NUCLEOTIDE SEQUENCE [LARGE SCALE GENOMIC DNA]</scope>
    <source>
        <strain evidence="2 3">CBS 117626</strain>
    </source>
</reference>
<evidence type="ECO:0000313" key="2">
    <source>
        <dbReference type="EMBL" id="KAE8156469.1"/>
    </source>
</evidence>
<dbReference type="AlphaFoldDB" id="A0A5N6UD08"/>
<dbReference type="EMBL" id="ML738760">
    <property type="protein sequence ID" value="KAE8156469.1"/>
    <property type="molecule type" value="Genomic_DNA"/>
</dbReference>
<protein>
    <submittedName>
        <fullName evidence="2">Uncharacterized protein</fullName>
    </submittedName>
</protein>
<feature type="compositionally biased region" description="Polar residues" evidence="1">
    <location>
        <begin position="57"/>
        <end position="78"/>
    </location>
</feature>
<keyword evidence="3" id="KW-1185">Reference proteome</keyword>
<evidence type="ECO:0000256" key="1">
    <source>
        <dbReference type="SAM" id="MobiDB-lite"/>
    </source>
</evidence>
<organism evidence="2 3">
    <name type="scientific">Aspergillus tamarii</name>
    <dbReference type="NCBI Taxonomy" id="41984"/>
    <lineage>
        <taxon>Eukaryota</taxon>
        <taxon>Fungi</taxon>
        <taxon>Dikarya</taxon>
        <taxon>Ascomycota</taxon>
        <taxon>Pezizomycotina</taxon>
        <taxon>Eurotiomycetes</taxon>
        <taxon>Eurotiomycetidae</taxon>
        <taxon>Eurotiales</taxon>
        <taxon>Aspergillaceae</taxon>
        <taxon>Aspergillus</taxon>
        <taxon>Aspergillus subgen. Circumdati</taxon>
    </lineage>
</organism>
<evidence type="ECO:0000313" key="3">
    <source>
        <dbReference type="Proteomes" id="UP000326950"/>
    </source>
</evidence>
<gene>
    <name evidence="2" type="ORF">BDV40DRAFT_306038</name>
</gene>
<proteinExistence type="predicted"/>
<accession>A0A5N6UD08</accession>
<dbReference type="OrthoDB" id="4505809at2759"/>